<sequence length="72" mass="8208">MGRIATGDDRLEYRLHQRPRVTAFSDPPTPDPTERRGTRFATVCCRRRRPVGTKPTVAQHETIGDSHRRPIG</sequence>
<proteinExistence type="predicted"/>
<dbReference type="Proteomes" id="UP000011593">
    <property type="component" value="Unassembled WGS sequence"/>
</dbReference>
<accession>L9YLN7</accession>
<organism evidence="2 3">
    <name type="scientific">Natrinema pellirubrum (strain DSM 15624 / CIP 106293 / JCM 10476 / NCIMB 786 / 157)</name>
    <dbReference type="NCBI Taxonomy" id="797303"/>
    <lineage>
        <taxon>Archaea</taxon>
        <taxon>Methanobacteriati</taxon>
        <taxon>Methanobacteriota</taxon>
        <taxon>Stenosarchaea group</taxon>
        <taxon>Halobacteria</taxon>
        <taxon>Halobacteriales</taxon>
        <taxon>Natrialbaceae</taxon>
        <taxon>Natrinema</taxon>
    </lineage>
</organism>
<evidence type="ECO:0000313" key="3">
    <source>
        <dbReference type="Proteomes" id="UP000011593"/>
    </source>
</evidence>
<comment type="caution">
    <text evidence="2">The sequence shown here is derived from an EMBL/GenBank/DDBJ whole genome shotgun (WGS) entry which is preliminary data.</text>
</comment>
<reference evidence="2 3" key="1">
    <citation type="journal article" date="2014" name="PLoS Genet.">
        <title>Phylogenetically driven sequencing of extremely halophilic archaea reveals strategies for static and dynamic osmo-response.</title>
        <authorList>
            <person name="Becker E.A."/>
            <person name="Seitzer P.M."/>
            <person name="Tritt A."/>
            <person name="Larsen D."/>
            <person name="Krusor M."/>
            <person name="Yao A.I."/>
            <person name="Wu D."/>
            <person name="Madern D."/>
            <person name="Eisen J.A."/>
            <person name="Darling A.E."/>
            <person name="Facciotti M.T."/>
        </authorList>
    </citation>
    <scope>NUCLEOTIDE SEQUENCE [LARGE SCALE GENOMIC DNA]</scope>
    <source>
        <strain evidence="2 3">DSM 15624</strain>
    </source>
</reference>
<dbReference type="EMBL" id="AOIE01000066">
    <property type="protein sequence ID" value="ELY75009.1"/>
    <property type="molecule type" value="Genomic_DNA"/>
</dbReference>
<name>L9YLN7_NATP1</name>
<evidence type="ECO:0000256" key="1">
    <source>
        <dbReference type="SAM" id="MobiDB-lite"/>
    </source>
</evidence>
<feature type="region of interest" description="Disordered" evidence="1">
    <location>
        <begin position="50"/>
        <end position="72"/>
    </location>
</feature>
<dbReference type="AlphaFoldDB" id="L9YLN7"/>
<protein>
    <submittedName>
        <fullName evidence="2">Uncharacterized protein</fullName>
    </submittedName>
</protein>
<keyword evidence="3" id="KW-1185">Reference proteome</keyword>
<feature type="compositionally biased region" description="Basic and acidic residues" evidence="1">
    <location>
        <begin position="62"/>
        <end position="72"/>
    </location>
</feature>
<gene>
    <name evidence="2" type="ORF">C488_11178</name>
</gene>
<evidence type="ECO:0000313" key="2">
    <source>
        <dbReference type="EMBL" id="ELY75009.1"/>
    </source>
</evidence>